<dbReference type="STRING" id="1194083.BN12_280023"/>
<protein>
    <recommendedName>
        <fullName evidence="3">Peptidase S1 domain-containing protein</fullName>
    </recommendedName>
</protein>
<comment type="caution">
    <text evidence="4">The sequence shown here is derived from an EMBL/GenBank/DDBJ whole genome shotgun (WGS) entry which is preliminary data.</text>
</comment>
<proteinExistence type="predicted"/>
<feature type="signal peptide" evidence="2">
    <location>
        <begin position="1"/>
        <end position="21"/>
    </location>
</feature>
<dbReference type="PANTHER" id="PTHR15462">
    <property type="entry name" value="SERINE PROTEASE"/>
    <property type="match status" value="1"/>
</dbReference>
<reference evidence="4 5" key="1">
    <citation type="journal article" date="2013" name="ISME J.">
        <title>A metabolic model for members of the genus Tetrasphaera involved in enhanced biological phosphorus removal.</title>
        <authorList>
            <person name="Kristiansen R."/>
            <person name="Nguyen H.T.T."/>
            <person name="Saunders A.M."/>
            <person name="Nielsen J.L."/>
            <person name="Wimmer R."/>
            <person name="Le V.Q."/>
            <person name="McIlroy S.J."/>
            <person name="Petrovski S."/>
            <person name="Seviour R.J."/>
            <person name="Calteau A."/>
            <person name="Nielsen K.L."/>
            <person name="Nielsen P.H."/>
        </authorList>
    </citation>
    <scope>NUCLEOTIDE SEQUENCE [LARGE SCALE GENOMIC DNA]</scope>
    <source>
        <strain evidence="4 5">T1-X7</strain>
    </source>
</reference>
<dbReference type="PROSITE" id="PS00134">
    <property type="entry name" value="TRYPSIN_HIS"/>
    <property type="match status" value="1"/>
</dbReference>
<dbReference type="Proteomes" id="UP000035721">
    <property type="component" value="Unassembled WGS sequence"/>
</dbReference>
<dbReference type="GO" id="GO:0004252">
    <property type="term" value="F:serine-type endopeptidase activity"/>
    <property type="evidence" value="ECO:0007669"/>
    <property type="project" value="InterPro"/>
</dbReference>
<evidence type="ECO:0000313" key="4">
    <source>
        <dbReference type="EMBL" id="CCH78367.1"/>
    </source>
</evidence>
<dbReference type="SUPFAM" id="SSF50494">
    <property type="entry name" value="Trypsin-like serine proteases"/>
    <property type="match status" value="1"/>
</dbReference>
<dbReference type="PANTHER" id="PTHR15462:SF8">
    <property type="entry name" value="SERINE PROTEASE"/>
    <property type="match status" value="1"/>
</dbReference>
<evidence type="ECO:0000313" key="5">
    <source>
        <dbReference type="Proteomes" id="UP000035721"/>
    </source>
</evidence>
<dbReference type="InterPro" id="IPR050966">
    <property type="entry name" value="Glutamyl_endopeptidase"/>
</dbReference>
<dbReference type="EMBL" id="CAJB01000201">
    <property type="protein sequence ID" value="CCH78367.1"/>
    <property type="molecule type" value="Genomic_DNA"/>
</dbReference>
<evidence type="ECO:0000259" key="3">
    <source>
        <dbReference type="PROSITE" id="PS50240"/>
    </source>
</evidence>
<evidence type="ECO:0000256" key="1">
    <source>
        <dbReference type="ARBA" id="ARBA00022729"/>
    </source>
</evidence>
<feature type="domain" description="Peptidase S1" evidence="3">
    <location>
        <begin position="21"/>
        <end position="240"/>
    </location>
</feature>
<dbReference type="PROSITE" id="PS50240">
    <property type="entry name" value="TRYPSIN_DOM"/>
    <property type="match status" value="1"/>
</dbReference>
<gene>
    <name evidence="4" type="ORF">BN12_280023</name>
</gene>
<evidence type="ECO:0000256" key="2">
    <source>
        <dbReference type="SAM" id="SignalP"/>
    </source>
</evidence>
<sequence>MIAAVAALLTGLVLCAAPAEADGGPPPGTPTAQSFGGTPTVGAIFRNGLSMGHECSGSVIVSRSRDLVLTAAHCVYGRPSGWSFVPGYVDGRTPHGVWTVTAAYVDPRWQRSENTQYDYAILRVAPQRIGGRAVRIQDVTGGNLLGTAPAPGTRITDIAYNAGIDDKPIRCTVPVHSTKGYPGFLCSNYQGGVSGSPFLARSALGTRTVVGVIGGLHQGGCYDWASYSSRFTPAVYRLLARADSHAKPDVVRMPGGDGC</sequence>
<dbReference type="GO" id="GO:0006508">
    <property type="term" value="P:proteolysis"/>
    <property type="evidence" value="ECO:0007669"/>
    <property type="project" value="InterPro"/>
</dbReference>
<accession>A0A077LZR9</accession>
<keyword evidence="5" id="KW-1185">Reference proteome</keyword>
<dbReference type="InterPro" id="IPR043504">
    <property type="entry name" value="Peptidase_S1_PA_chymotrypsin"/>
</dbReference>
<dbReference type="AlphaFoldDB" id="A0A077LZR9"/>
<dbReference type="InterPro" id="IPR001254">
    <property type="entry name" value="Trypsin_dom"/>
</dbReference>
<organism evidence="4 5">
    <name type="scientific">Nostocoides japonicum T1-X7</name>
    <dbReference type="NCBI Taxonomy" id="1194083"/>
    <lineage>
        <taxon>Bacteria</taxon>
        <taxon>Bacillati</taxon>
        <taxon>Actinomycetota</taxon>
        <taxon>Actinomycetes</taxon>
        <taxon>Micrococcales</taxon>
        <taxon>Intrasporangiaceae</taxon>
        <taxon>Nostocoides</taxon>
    </lineage>
</organism>
<dbReference type="Gene3D" id="2.40.10.10">
    <property type="entry name" value="Trypsin-like serine proteases"/>
    <property type="match status" value="2"/>
</dbReference>
<dbReference type="InterPro" id="IPR009003">
    <property type="entry name" value="Peptidase_S1_PA"/>
</dbReference>
<keyword evidence="1 2" id="KW-0732">Signal</keyword>
<name>A0A077LZR9_9MICO</name>
<dbReference type="InterPro" id="IPR018114">
    <property type="entry name" value="TRYPSIN_HIS"/>
</dbReference>
<feature type="chain" id="PRO_5001720764" description="Peptidase S1 domain-containing protein" evidence="2">
    <location>
        <begin position="22"/>
        <end position="259"/>
    </location>
</feature>
<dbReference type="Pfam" id="PF00089">
    <property type="entry name" value="Trypsin"/>
    <property type="match status" value="1"/>
</dbReference>